<proteinExistence type="predicted"/>
<feature type="region of interest" description="Disordered" evidence="1">
    <location>
        <begin position="349"/>
        <end position="416"/>
    </location>
</feature>
<dbReference type="Gene3D" id="2.130.10.10">
    <property type="entry name" value="YVTN repeat-like/Quinoprotein amine dehydrogenase"/>
    <property type="match status" value="1"/>
</dbReference>
<feature type="compositionally biased region" description="Basic and acidic residues" evidence="1">
    <location>
        <begin position="398"/>
        <end position="407"/>
    </location>
</feature>
<dbReference type="InterPro" id="IPR036322">
    <property type="entry name" value="WD40_repeat_dom_sf"/>
</dbReference>
<sequence length="1038" mass="118160">MFTGKITGTPYIMNSTPISISNSTPDSSSVLELNVIDLTDEVPDKSCNSRNIKRPMNWSSKRFKQNLLHLTKPSDIDRVNDWIGKIVDTSLPDEGTSGKYDEADNFTFCRYDYKLNEAGSKIKDEEEVLAGSIFNKCVPLCSSPSILKNMKTNFSSNVSPNSVKSSSRFGECSMRSKSVENFREPSSTPYESLNGNFYFSPSSSESRKKELCNYLKLMNHADKKKVCLSRYRRSTRVKNLEQKELAKKQSAKSMSNTSSSLGENSDKSCEILRDKLSNIGESITLQSFDDLNMTIDTSKYLTLQEIEGKGKIFNFVMPPDDVLNEFNDFQHWIEPLIKKSSKLSKKLKRNGTFLNQNKNNRFNEKRSKYKNTNDENNSKLNNEPSQVKKQIIFDDDDNGGREIESGQRKRRSSNKSEVSLLCDGIKKCAVLMSEIRDAKISPPFDGDNNLNEEISGSTNGIVQTNVNIRVDYDISKSSVEKMQLDRESKISPKIKGLLDINKENYCRGFSREDIRKSQAIDTKVKKYYNMCCAFEHCQKNSVICNEISIENIVNNDLFEEDVSCKDSCKTVHPKNFNKINEEIDSESDTSSDSLSSIESEESSSTNSVHEKNQNDSLSEKCIIVNTSQISPRLKQVVPFNRNVEIQPLHNLLRKQNKATPNMNTMNVIQDWDSDYSNNGKNKSDISKGSSHFVSFDKENGDVQAAIYVDFFLILIQEFAVSLWNQTALGNVLGAQNLWIFNGCTKKLILNKECVRKKSLEMVISTDTCVAYVELWTKEHKSDIRQGPVADVFATVYFWIRKLNKMDRKVLQLENINGFADDVQYVVLKPSMNIVVSWHSVVENSKKTQIHVYTLAADFQTIVNVRGMEKVEHYVSSLHNIEDCMELLMGCGEHKITLWNIEHGYIVASIELSDIKLSLSTLWVKCDRGILFTVQQCVDRELRLIAINGRGHSWKKLKSYKPPAGFERIQNVYIENGVLISFYEEGILCWKAQTGEQILEEIHNETDAAYFPCGKYLITLTEKNVFIRHALTHLLTVDD</sequence>
<comment type="caution">
    <text evidence="2">The sequence shown here is derived from an EMBL/GenBank/DDBJ whole genome shotgun (WGS) entry which is preliminary data.</text>
</comment>
<protein>
    <recommendedName>
        <fullName evidence="4">Jouberin</fullName>
    </recommendedName>
</protein>
<accession>A0ABD2N7E9</accession>
<name>A0ABD2N7E9_9CUCU</name>
<evidence type="ECO:0000313" key="3">
    <source>
        <dbReference type="Proteomes" id="UP001516400"/>
    </source>
</evidence>
<evidence type="ECO:0008006" key="4">
    <source>
        <dbReference type="Google" id="ProtNLM"/>
    </source>
</evidence>
<feature type="compositionally biased region" description="Low complexity" evidence="1">
    <location>
        <begin position="590"/>
        <end position="607"/>
    </location>
</feature>
<feature type="region of interest" description="Disordered" evidence="1">
    <location>
        <begin position="579"/>
        <end position="613"/>
    </location>
</feature>
<feature type="region of interest" description="Disordered" evidence="1">
    <location>
        <begin position="239"/>
        <end position="266"/>
    </location>
</feature>
<dbReference type="AlphaFoldDB" id="A0ABD2N7E9"/>
<gene>
    <name evidence="2" type="ORF">HHI36_015619</name>
</gene>
<evidence type="ECO:0000313" key="2">
    <source>
        <dbReference type="EMBL" id="KAL3274204.1"/>
    </source>
</evidence>
<evidence type="ECO:0000256" key="1">
    <source>
        <dbReference type="SAM" id="MobiDB-lite"/>
    </source>
</evidence>
<organism evidence="2 3">
    <name type="scientific">Cryptolaemus montrouzieri</name>
    <dbReference type="NCBI Taxonomy" id="559131"/>
    <lineage>
        <taxon>Eukaryota</taxon>
        <taxon>Metazoa</taxon>
        <taxon>Ecdysozoa</taxon>
        <taxon>Arthropoda</taxon>
        <taxon>Hexapoda</taxon>
        <taxon>Insecta</taxon>
        <taxon>Pterygota</taxon>
        <taxon>Neoptera</taxon>
        <taxon>Endopterygota</taxon>
        <taxon>Coleoptera</taxon>
        <taxon>Polyphaga</taxon>
        <taxon>Cucujiformia</taxon>
        <taxon>Coccinelloidea</taxon>
        <taxon>Coccinellidae</taxon>
        <taxon>Scymninae</taxon>
        <taxon>Scymnini</taxon>
        <taxon>Cryptolaemus</taxon>
    </lineage>
</organism>
<keyword evidence="3" id="KW-1185">Reference proteome</keyword>
<dbReference type="EMBL" id="JABFTP020000062">
    <property type="protein sequence ID" value="KAL3274204.1"/>
    <property type="molecule type" value="Genomic_DNA"/>
</dbReference>
<dbReference type="SUPFAM" id="SSF50978">
    <property type="entry name" value="WD40 repeat-like"/>
    <property type="match status" value="1"/>
</dbReference>
<feature type="compositionally biased region" description="Polar residues" evidence="1">
    <location>
        <begin position="251"/>
        <end position="263"/>
    </location>
</feature>
<dbReference type="InterPro" id="IPR015943">
    <property type="entry name" value="WD40/YVTN_repeat-like_dom_sf"/>
</dbReference>
<dbReference type="Proteomes" id="UP001516400">
    <property type="component" value="Unassembled WGS sequence"/>
</dbReference>
<feature type="compositionally biased region" description="Basic and acidic residues" evidence="1">
    <location>
        <begin position="361"/>
        <end position="377"/>
    </location>
</feature>
<feature type="compositionally biased region" description="Polar residues" evidence="1">
    <location>
        <begin position="378"/>
        <end position="388"/>
    </location>
</feature>
<reference evidence="2 3" key="1">
    <citation type="journal article" date="2021" name="BMC Biol.">
        <title>Horizontally acquired antibacterial genes associated with adaptive radiation of ladybird beetles.</title>
        <authorList>
            <person name="Li H.S."/>
            <person name="Tang X.F."/>
            <person name="Huang Y.H."/>
            <person name="Xu Z.Y."/>
            <person name="Chen M.L."/>
            <person name="Du X.Y."/>
            <person name="Qiu B.Y."/>
            <person name="Chen P.T."/>
            <person name="Zhang W."/>
            <person name="Slipinski A."/>
            <person name="Escalona H.E."/>
            <person name="Waterhouse R.M."/>
            <person name="Zwick A."/>
            <person name="Pang H."/>
        </authorList>
    </citation>
    <scope>NUCLEOTIDE SEQUENCE [LARGE SCALE GENOMIC DNA]</scope>
    <source>
        <strain evidence="2">SYSU2018</strain>
    </source>
</reference>